<keyword evidence="3 6" id="KW-0812">Transmembrane</keyword>
<dbReference type="CDD" id="cd10336">
    <property type="entry name" value="SLC6sbd_Tyt1-Like"/>
    <property type="match status" value="1"/>
</dbReference>
<dbReference type="PANTHER" id="PTHR42948">
    <property type="entry name" value="TRANSPORTER"/>
    <property type="match status" value="1"/>
</dbReference>
<keyword evidence="6" id="KW-0769">Symport</keyword>
<evidence type="ECO:0000256" key="4">
    <source>
        <dbReference type="ARBA" id="ARBA00022989"/>
    </source>
</evidence>
<dbReference type="Proteomes" id="UP001200470">
    <property type="component" value="Unassembled WGS sequence"/>
</dbReference>
<dbReference type="PROSITE" id="PS00610">
    <property type="entry name" value="NA_NEUROTRAN_SYMP_1"/>
    <property type="match status" value="1"/>
</dbReference>
<reference evidence="8 9" key="1">
    <citation type="submission" date="2020-12" db="EMBL/GenBank/DDBJ databases">
        <title>Whole genome sequences of gut porcine anaerobes.</title>
        <authorList>
            <person name="Kubasova T."/>
            <person name="Jahodarova E."/>
            <person name="Rychlik I."/>
        </authorList>
    </citation>
    <scope>NUCLEOTIDE SEQUENCE [LARGE SCALE GENOMIC DNA]</scope>
    <source>
        <strain evidence="8 9">An925</strain>
    </source>
</reference>
<name>A0ABS9CGF9_9BACT</name>
<dbReference type="PROSITE" id="PS50267">
    <property type="entry name" value="NA_NEUROTRAN_SYMP_3"/>
    <property type="match status" value="1"/>
</dbReference>
<evidence type="ECO:0000256" key="6">
    <source>
        <dbReference type="RuleBase" id="RU003732"/>
    </source>
</evidence>
<dbReference type="NCBIfam" id="NF037979">
    <property type="entry name" value="Na_transp"/>
    <property type="match status" value="1"/>
</dbReference>
<evidence type="ECO:0000256" key="5">
    <source>
        <dbReference type="ARBA" id="ARBA00023136"/>
    </source>
</evidence>
<comment type="subcellular location">
    <subcellularLocation>
        <location evidence="1">Membrane</location>
        <topology evidence="1">Multi-pass membrane protein</topology>
    </subcellularLocation>
</comment>
<gene>
    <name evidence="8" type="ORF">I6E12_06730</name>
</gene>
<feature type="transmembrane region" description="Helical" evidence="7">
    <location>
        <begin position="296"/>
        <end position="324"/>
    </location>
</feature>
<dbReference type="InterPro" id="IPR047218">
    <property type="entry name" value="YocR/YhdH-like"/>
</dbReference>
<dbReference type="SUPFAM" id="SSF161070">
    <property type="entry name" value="SNF-like"/>
    <property type="match status" value="1"/>
</dbReference>
<feature type="transmembrane region" description="Helical" evidence="7">
    <location>
        <begin position="425"/>
        <end position="449"/>
    </location>
</feature>
<feature type="transmembrane region" description="Helical" evidence="7">
    <location>
        <begin position="40"/>
        <end position="64"/>
    </location>
</feature>
<dbReference type="PRINTS" id="PR00176">
    <property type="entry name" value="NANEUSMPORT"/>
</dbReference>
<sequence length="456" mass="49994">MTERTGFGSKLGVILATAGSAVGLGNVWRFPYMAGENGGAVFIIIYLACVLLLGIPCMISEFIVGRHGQSNTARAYSKLSGGSPWKLVGYMGVLTGFLITGYYAVVTGWCLQYIWASFIGQLQGTPDYFKTYFAELSSDPVRPVLWTFVMLGIAYLIIEHGVRDGIEKASKMMMPTLFILLLIIVVASCMLPNAGKGIEFLFKPDMSKMTGDVFLSALGQSFYSLSIAMGCLCTYASYFSRYTNLTTSATQIAIIDSVVAILAGLMIFPAAFSVGVNPDSGPSLIFITLPNVFSQAFGAIPIVGYFVSLLFFVLLSLAGLTSLMSLHEVSTAFFQEEFTLSRKKAALIVTISTAIIGAFCSLSLGATDILVFGGKALFDWFDFITGQIFLPVVGFLTCIFIGWFVPHKVVREEFTNWGTLRSEWYARLFHIYLFLVKYICPMAILFIFLHQFGLLK</sequence>
<evidence type="ECO:0000256" key="2">
    <source>
        <dbReference type="ARBA" id="ARBA00022448"/>
    </source>
</evidence>
<proteinExistence type="inferred from homology"/>
<comment type="similarity">
    <text evidence="6">Belongs to the sodium:neurotransmitter symporter (SNF) (TC 2.A.22) family.</text>
</comment>
<feature type="transmembrane region" description="Helical" evidence="7">
    <location>
        <begin position="345"/>
        <end position="364"/>
    </location>
</feature>
<feature type="transmembrane region" description="Helical" evidence="7">
    <location>
        <begin position="214"/>
        <end position="240"/>
    </location>
</feature>
<evidence type="ECO:0000256" key="3">
    <source>
        <dbReference type="ARBA" id="ARBA00022692"/>
    </source>
</evidence>
<evidence type="ECO:0000313" key="8">
    <source>
        <dbReference type="EMBL" id="MCF2563804.1"/>
    </source>
</evidence>
<evidence type="ECO:0000256" key="7">
    <source>
        <dbReference type="SAM" id="Phobius"/>
    </source>
</evidence>
<accession>A0ABS9CGF9</accession>
<dbReference type="EMBL" id="JADYTN010000012">
    <property type="protein sequence ID" value="MCF2563804.1"/>
    <property type="molecule type" value="Genomic_DNA"/>
</dbReference>
<feature type="transmembrane region" description="Helical" evidence="7">
    <location>
        <begin position="252"/>
        <end position="276"/>
    </location>
</feature>
<keyword evidence="4 7" id="KW-1133">Transmembrane helix</keyword>
<dbReference type="InterPro" id="IPR037272">
    <property type="entry name" value="SNS_sf"/>
</dbReference>
<feature type="transmembrane region" description="Helical" evidence="7">
    <location>
        <begin position="7"/>
        <end position="28"/>
    </location>
</feature>
<feature type="transmembrane region" description="Helical" evidence="7">
    <location>
        <begin position="384"/>
        <end position="405"/>
    </location>
</feature>
<evidence type="ECO:0000256" key="1">
    <source>
        <dbReference type="ARBA" id="ARBA00004141"/>
    </source>
</evidence>
<protein>
    <recommendedName>
        <fullName evidence="6">Transporter</fullName>
    </recommendedName>
</protein>
<feature type="transmembrane region" description="Helical" evidence="7">
    <location>
        <begin position="85"/>
        <end position="105"/>
    </location>
</feature>
<keyword evidence="5 7" id="KW-0472">Membrane</keyword>
<comment type="caution">
    <text evidence="8">The sequence shown here is derived from an EMBL/GenBank/DDBJ whole genome shotgun (WGS) entry which is preliminary data.</text>
</comment>
<dbReference type="RefSeq" id="WP_094391760.1">
    <property type="nucleotide sequence ID" value="NZ_JADYTN010000012.1"/>
</dbReference>
<dbReference type="PANTHER" id="PTHR42948:SF1">
    <property type="entry name" value="TRANSPORTER"/>
    <property type="match status" value="1"/>
</dbReference>
<organism evidence="8 9">
    <name type="scientific">Xylanibacter brevis</name>
    <dbReference type="NCBI Taxonomy" id="83231"/>
    <lineage>
        <taxon>Bacteria</taxon>
        <taxon>Pseudomonadati</taxon>
        <taxon>Bacteroidota</taxon>
        <taxon>Bacteroidia</taxon>
        <taxon>Bacteroidales</taxon>
        <taxon>Prevotellaceae</taxon>
        <taxon>Xylanibacter</taxon>
    </lineage>
</organism>
<keyword evidence="9" id="KW-1185">Reference proteome</keyword>
<evidence type="ECO:0000313" key="9">
    <source>
        <dbReference type="Proteomes" id="UP001200470"/>
    </source>
</evidence>
<keyword evidence="2 6" id="KW-0813">Transport</keyword>
<dbReference type="InterPro" id="IPR000175">
    <property type="entry name" value="Na/ntran_symport"/>
</dbReference>
<feature type="transmembrane region" description="Helical" evidence="7">
    <location>
        <begin position="144"/>
        <end position="162"/>
    </location>
</feature>
<dbReference type="Pfam" id="PF00209">
    <property type="entry name" value="SNF"/>
    <property type="match status" value="2"/>
</dbReference>
<feature type="transmembrane region" description="Helical" evidence="7">
    <location>
        <begin position="174"/>
        <end position="194"/>
    </location>
</feature>